<dbReference type="Pfam" id="PF14062">
    <property type="entry name" value="DUF4253"/>
    <property type="match status" value="1"/>
</dbReference>
<evidence type="ECO:0000313" key="2">
    <source>
        <dbReference type="EMBL" id="KAA0921537.1"/>
    </source>
</evidence>
<dbReference type="Proteomes" id="UP000324965">
    <property type="component" value="Unassembled WGS sequence"/>
</dbReference>
<dbReference type="AlphaFoldDB" id="A0A5A9ZW62"/>
<reference evidence="2 3" key="1">
    <citation type="submission" date="2019-05" db="EMBL/GenBank/DDBJ databases">
        <authorList>
            <person name="Hariharan J."/>
            <person name="Choudoir M.J."/>
            <person name="Diebold P."/>
            <person name="Panke-Buisse K."/>
            <person name="Buckley D.H."/>
        </authorList>
    </citation>
    <scope>NUCLEOTIDE SEQUENCE [LARGE SCALE GENOMIC DNA]</scope>
    <source>
        <strain evidence="2 3">SUN51</strain>
    </source>
</reference>
<proteinExistence type="predicted"/>
<comment type="caution">
    <text evidence="2">The sequence shown here is derived from an EMBL/GenBank/DDBJ whole genome shotgun (WGS) entry which is preliminary data.</text>
</comment>
<evidence type="ECO:0000259" key="1">
    <source>
        <dbReference type="Pfam" id="PF14062"/>
    </source>
</evidence>
<protein>
    <submittedName>
        <fullName evidence="2">DUF4253 domain-containing protein</fullName>
    </submittedName>
</protein>
<feature type="domain" description="DUF4253" evidence="1">
    <location>
        <begin position="160"/>
        <end position="267"/>
    </location>
</feature>
<dbReference type="EMBL" id="VDFC01000083">
    <property type="protein sequence ID" value="KAA0921537.1"/>
    <property type="molecule type" value="Genomic_DNA"/>
</dbReference>
<dbReference type="OrthoDB" id="7839592at2"/>
<organism evidence="2 3">
    <name type="scientific">Streptomyces apricus</name>
    <dbReference type="NCBI Taxonomy" id="1828112"/>
    <lineage>
        <taxon>Bacteria</taxon>
        <taxon>Bacillati</taxon>
        <taxon>Actinomycetota</taxon>
        <taxon>Actinomycetes</taxon>
        <taxon>Kitasatosporales</taxon>
        <taxon>Streptomycetaceae</taxon>
        <taxon>Streptomyces</taxon>
    </lineage>
</organism>
<evidence type="ECO:0000313" key="3">
    <source>
        <dbReference type="Proteomes" id="UP000324965"/>
    </source>
</evidence>
<dbReference type="InterPro" id="IPR025349">
    <property type="entry name" value="DUF4253"/>
</dbReference>
<sequence length="267" mass="29512">MSPAGGTGIPCRWGLSQVRRRFPPVPEYLSEERRRLLDGLPPGRLLGPRHAPHPLVWVSDGPLTDPVGRWERLYARRCETGLYPLLLEYPDDSFEPTSGGHGAEADAETYFRSRWRSDDSWPPFPRWPGLAAPASVVTGVDACARDAAAAVVRAGRARCLALVQVARGADAPAALNWRGATNHMTAQELSAVLRSWEDRFGLRVVGFGHGSLYASVAAGPTDLQQARILAAEHYLVCPDVFFQDPDLDWSAYPADLMSGHAWRFWWD</sequence>
<name>A0A5A9ZW62_9ACTN</name>
<keyword evidence="3" id="KW-1185">Reference proteome</keyword>
<accession>A0A5A9ZW62</accession>
<gene>
    <name evidence="2" type="ORF">FGF04_36245</name>
</gene>